<gene>
    <name evidence="1" type="ORF">SDC9_57232</name>
</gene>
<sequence length="166" mass="19785">MGVWDKEGVPHKGWRCVGMVDLGEDADDMDFNTRKDELYEKCEMCNQEGVRYVHLMQHPEYQGELRVGCICAAKMEEDYDLPRQREKNLKNRHMRKMNFLKKEWEQRTNGNYVLKYKGKYITIIHSKFNKKFLGVVYDGTSIWVYNHKKICDLRTAKLAAFDIYDN</sequence>
<organism evidence="1">
    <name type="scientific">bioreactor metagenome</name>
    <dbReference type="NCBI Taxonomy" id="1076179"/>
    <lineage>
        <taxon>unclassified sequences</taxon>
        <taxon>metagenomes</taxon>
        <taxon>ecological metagenomes</taxon>
    </lineage>
</organism>
<dbReference type="EMBL" id="VSSQ01001755">
    <property type="protein sequence ID" value="MPM10895.1"/>
    <property type="molecule type" value="Genomic_DNA"/>
</dbReference>
<dbReference type="AlphaFoldDB" id="A0A644X412"/>
<name>A0A644X412_9ZZZZ</name>
<protein>
    <submittedName>
        <fullName evidence="1">Uncharacterized protein</fullName>
    </submittedName>
</protein>
<evidence type="ECO:0000313" key="1">
    <source>
        <dbReference type="EMBL" id="MPM10895.1"/>
    </source>
</evidence>
<proteinExistence type="predicted"/>
<accession>A0A644X412</accession>
<reference evidence="1" key="1">
    <citation type="submission" date="2019-08" db="EMBL/GenBank/DDBJ databases">
        <authorList>
            <person name="Kucharzyk K."/>
            <person name="Murdoch R.W."/>
            <person name="Higgins S."/>
            <person name="Loffler F."/>
        </authorList>
    </citation>
    <scope>NUCLEOTIDE SEQUENCE</scope>
</reference>
<comment type="caution">
    <text evidence="1">The sequence shown here is derived from an EMBL/GenBank/DDBJ whole genome shotgun (WGS) entry which is preliminary data.</text>
</comment>